<evidence type="ECO:0000313" key="5">
    <source>
        <dbReference type="Proteomes" id="UP000092573"/>
    </source>
</evidence>
<dbReference type="InterPro" id="IPR032710">
    <property type="entry name" value="NTF2-like_dom_sf"/>
</dbReference>
<dbReference type="InterPro" id="IPR013249">
    <property type="entry name" value="RNA_pol_sigma70_r4_t2"/>
</dbReference>
<evidence type="ECO:0000259" key="3">
    <source>
        <dbReference type="Pfam" id="PF08281"/>
    </source>
</evidence>
<dbReference type="InterPro" id="IPR007627">
    <property type="entry name" value="RNA_pol_sigma70_r2"/>
</dbReference>
<name>A0A1B1N7D4_9BACL</name>
<feature type="domain" description="RNA polymerase sigma factor 70 region 4 type 2" evidence="3">
    <location>
        <begin position="130"/>
        <end position="180"/>
    </location>
</feature>
<organism evidence="4 5">
    <name type="scientific">Paenibacillus yonginensis</name>
    <dbReference type="NCBI Taxonomy" id="1462996"/>
    <lineage>
        <taxon>Bacteria</taxon>
        <taxon>Bacillati</taxon>
        <taxon>Bacillota</taxon>
        <taxon>Bacilli</taxon>
        <taxon>Bacillales</taxon>
        <taxon>Paenibacillaceae</taxon>
        <taxon>Paenibacillus</taxon>
    </lineage>
</organism>
<dbReference type="InterPro" id="IPR014284">
    <property type="entry name" value="RNA_pol_sigma-70_dom"/>
</dbReference>
<dbReference type="SUPFAM" id="SSF54427">
    <property type="entry name" value="NTF2-like"/>
    <property type="match status" value="1"/>
</dbReference>
<dbReference type="Gene3D" id="1.10.10.10">
    <property type="entry name" value="Winged helix-like DNA-binding domain superfamily/Winged helix DNA-binding domain"/>
    <property type="match status" value="1"/>
</dbReference>
<dbReference type="SUPFAM" id="SSF88659">
    <property type="entry name" value="Sigma3 and sigma4 domains of RNA polymerase sigma factors"/>
    <property type="match status" value="1"/>
</dbReference>
<evidence type="ECO:0000259" key="2">
    <source>
        <dbReference type="Pfam" id="PF04542"/>
    </source>
</evidence>
<dbReference type="Pfam" id="PF04542">
    <property type="entry name" value="Sigma70_r2"/>
    <property type="match status" value="1"/>
</dbReference>
<evidence type="ECO:0000313" key="4">
    <source>
        <dbReference type="EMBL" id="ANS77346.1"/>
    </source>
</evidence>
<dbReference type="STRING" id="1462996.AWM70_19835"/>
<reference evidence="4 5" key="1">
    <citation type="submission" date="2016-01" db="EMBL/GenBank/DDBJ databases">
        <title>Complete Genome Sequence of Paenibacillus yonginensis DCY84, a novel Plant Growth-Promoting Bacteria with Elicitation of Induced Systemic Resistance.</title>
        <authorList>
            <person name="Kim Y.J."/>
            <person name="Yang D.C."/>
            <person name="Sukweenadhi J."/>
        </authorList>
    </citation>
    <scope>NUCLEOTIDE SEQUENCE [LARGE SCALE GENOMIC DNA]</scope>
    <source>
        <strain evidence="4 5">DCY84</strain>
    </source>
</reference>
<dbReference type="PANTHER" id="PTHR30173:SF36">
    <property type="entry name" value="ECF RNA POLYMERASE SIGMA FACTOR SIGJ"/>
    <property type="match status" value="1"/>
</dbReference>
<dbReference type="AlphaFoldDB" id="A0A1B1N7D4"/>
<feature type="domain" description="RNA polymerase sigma-70 region 2" evidence="2">
    <location>
        <begin position="8"/>
        <end position="69"/>
    </location>
</feature>
<dbReference type="RefSeq" id="WP_068700880.1">
    <property type="nucleotide sequence ID" value="NZ_CP014167.1"/>
</dbReference>
<comment type="subunit">
    <text evidence="1">Interacts transiently with the RNA polymerase catalytic core formed by RpoA, RpoB, RpoC and RpoZ (2 alpha, 1 beta, 1 beta' and 1 omega subunit) to form the RNA polymerase holoenzyme that can initiate transcription.</text>
</comment>
<dbReference type="Gene3D" id="1.10.1740.10">
    <property type="match status" value="1"/>
</dbReference>
<dbReference type="GO" id="GO:0016987">
    <property type="term" value="F:sigma factor activity"/>
    <property type="evidence" value="ECO:0007669"/>
    <property type="project" value="InterPro"/>
</dbReference>
<dbReference type="InterPro" id="IPR013324">
    <property type="entry name" value="RNA_pol_sigma_r3/r4-like"/>
</dbReference>
<gene>
    <name evidence="4" type="ORF">AWM70_19835</name>
</gene>
<dbReference type="EMBL" id="CP014167">
    <property type="protein sequence ID" value="ANS77346.1"/>
    <property type="molecule type" value="Genomic_DNA"/>
</dbReference>
<dbReference type="PANTHER" id="PTHR30173">
    <property type="entry name" value="SIGMA 19 FACTOR"/>
    <property type="match status" value="1"/>
</dbReference>
<dbReference type="SUPFAM" id="SSF88946">
    <property type="entry name" value="Sigma2 domain of RNA polymerase sigma factors"/>
    <property type="match status" value="1"/>
</dbReference>
<dbReference type="KEGG" id="pyg:AWM70_19835"/>
<dbReference type="InterPro" id="IPR052704">
    <property type="entry name" value="ECF_Sigma-70_Domain"/>
</dbReference>
<dbReference type="CDD" id="cd06171">
    <property type="entry name" value="Sigma70_r4"/>
    <property type="match status" value="1"/>
</dbReference>
<protein>
    <submittedName>
        <fullName evidence="4">RNA polymerase subunit sigma</fullName>
    </submittedName>
</protein>
<dbReference type="NCBIfam" id="TIGR02937">
    <property type="entry name" value="sigma70-ECF"/>
    <property type="match status" value="1"/>
</dbReference>
<evidence type="ECO:0000256" key="1">
    <source>
        <dbReference type="ARBA" id="ARBA00011344"/>
    </source>
</evidence>
<accession>A0A1B1N7D4</accession>
<dbReference type="InterPro" id="IPR036388">
    <property type="entry name" value="WH-like_DNA-bd_sf"/>
</dbReference>
<dbReference type="InterPro" id="IPR013325">
    <property type="entry name" value="RNA_pol_sigma_r2"/>
</dbReference>
<dbReference type="Proteomes" id="UP000092573">
    <property type="component" value="Chromosome"/>
</dbReference>
<dbReference type="GO" id="GO:0006352">
    <property type="term" value="P:DNA-templated transcription initiation"/>
    <property type="evidence" value="ECO:0007669"/>
    <property type="project" value="InterPro"/>
</dbReference>
<dbReference type="Pfam" id="PF08281">
    <property type="entry name" value="Sigma70_r4_2"/>
    <property type="match status" value="1"/>
</dbReference>
<sequence length="330" mass="37369">MEDWYYGYRRYALSISYRMLGTMEDAEDIIQDCFIELQQKPREEIQNPKSYIAKMTVNRCLNLLNSARKQRETYVGEWLPEPLPGSGGDISFSYAGSAAASLPHSELSHGSTPVAPEAVAEQKDMISYAFLVLLERLNPLERAIFILREAFRYSYKEIAEMLGKTESNCRQVYSRARKNLPAGGLLPENHYAFPPGEDLDRRQLLERFTKAFMAHDTRSLLALLAEQPVFISDGGDSVHTVLRPMKGRKGVLALLSSPRIFSTLRKAEAVCLPVNGELQLIFREQDQVSAVLCLALSQDQTQIQSLYLIVSPQKLKRISNFLSGEQQRNK</sequence>
<dbReference type="GO" id="GO:0003677">
    <property type="term" value="F:DNA binding"/>
    <property type="evidence" value="ECO:0007669"/>
    <property type="project" value="InterPro"/>
</dbReference>
<proteinExistence type="predicted"/>
<keyword evidence="5" id="KW-1185">Reference proteome</keyword>